<dbReference type="AlphaFoldDB" id="A0A8T9C8T4"/>
<sequence length="182" mass="19422">MSTSSDPATFKMVSPAIIPLGLGLLATSSMFFGNIGLSLCGPLPIISEQIGASGLTTSQRIRVWRLFFDRATTFIVGGVASNTILNLSVPFLTESQAVRNLALISAASTALVLPYTVAFIANTNKALIQLDDRKVDVLSEGEQKRAVELIAKWDKLHRVRYIFYGSAWASGLAAVVGSFAGI</sequence>
<keyword evidence="1" id="KW-1133">Transmembrane helix</keyword>
<feature type="transmembrane region" description="Helical" evidence="1">
    <location>
        <begin position="20"/>
        <end position="46"/>
    </location>
</feature>
<evidence type="ECO:0000313" key="2">
    <source>
        <dbReference type="EMBL" id="TVY78503.1"/>
    </source>
</evidence>
<name>A0A8T9C8T4_9HELO</name>
<gene>
    <name evidence="2" type="ORF">LSUE1_G005938</name>
</gene>
<comment type="caution">
    <text evidence="2">The sequence shown here is derived from an EMBL/GenBank/DDBJ whole genome shotgun (WGS) entry which is preliminary data.</text>
</comment>
<feature type="transmembrane region" description="Helical" evidence="1">
    <location>
        <begin position="161"/>
        <end position="180"/>
    </location>
</feature>
<dbReference type="Pfam" id="PF08592">
    <property type="entry name" value="Anthrone_oxy"/>
    <property type="match status" value="1"/>
</dbReference>
<keyword evidence="3" id="KW-1185">Reference proteome</keyword>
<keyword evidence="1" id="KW-0472">Membrane</keyword>
<evidence type="ECO:0000313" key="3">
    <source>
        <dbReference type="Proteomes" id="UP000469558"/>
    </source>
</evidence>
<feature type="transmembrane region" description="Helical" evidence="1">
    <location>
        <begin position="67"/>
        <end position="89"/>
    </location>
</feature>
<reference evidence="2 3" key="1">
    <citation type="submission" date="2018-05" db="EMBL/GenBank/DDBJ databases">
        <title>Genome sequencing and assembly of the regulated plant pathogen Lachnellula willkommii and related sister species for the development of diagnostic species identification markers.</title>
        <authorList>
            <person name="Giroux E."/>
            <person name="Bilodeau G."/>
        </authorList>
    </citation>
    <scope>NUCLEOTIDE SEQUENCE [LARGE SCALE GENOMIC DNA]</scope>
    <source>
        <strain evidence="2 3">CBS 268.59</strain>
    </source>
</reference>
<dbReference type="Proteomes" id="UP000469558">
    <property type="component" value="Unassembled WGS sequence"/>
</dbReference>
<dbReference type="OrthoDB" id="5954308at2759"/>
<dbReference type="EMBL" id="QGMK01000750">
    <property type="protein sequence ID" value="TVY78503.1"/>
    <property type="molecule type" value="Genomic_DNA"/>
</dbReference>
<accession>A0A8T9C8T4</accession>
<organism evidence="2 3">
    <name type="scientific">Lachnellula suecica</name>
    <dbReference type="NCBI Taxonomy" id="602035"/>
    <lineage>
        <taxon>Eukaryota</taxon>
        <taxon>Fungi</taxon>
        <taxon>Dikarya</taxon>
        <taxon>Ascomycota</taxon>
        <taxon>Pezizomycotina</taxon>
        <taxon>Leotiomycetes</taxon>
        <taxon>Helotiales</taxon>
        <taxon>Lachnaceae</taxon>
        <taxon>Lachnellula</taxon>
    </lineage>
</organism>
<evidence type="ECO:0008006" key="4">
    <source>
        <dbReference type="Google" id="ProtNLM"/>
    </source>
</evidence>
<proteinExistence type="predicted"/>
<protein>
    <recommendedName>
        <fullName evidence="4">DUF1772-domain-containing protein</fullName>
    </recommendedName>
</protein>
<dbReference type="InterPro" id="IPR013901">
    <property type="entry name" value="Anthrone_oxy"/>
</dbReference>
<evidence type="ECO:0000256" key="1">
    <source>
        <dbReference type="SAM" id="Phobius"/>
    </source>
</evidence>
<feature type="transmembrane region" description="Helical" evidence="1">
    <location>
        <begin position="101"/>
        <end position="121"/>
    </location>
</feature>
<keyword evidence="1" id="KW-0812">Transmembrane</keyword>